<evidence type="ECO:0000313" key="1">
    <source>
        <dbReference type="EMBL" id="NHM13332.1"/>
    </source>
</evidence>
<dbReference type="Proteomes" id="UP000636394">
    <property type="component" value="Unassembled WGS sequence"/>
</dbReference>
<proteinExistence type="predicted"/>
<dbReference type="EMBL" id="WPCR01000001">
    <property type="protein sequence ID" value="NHM13332.1"/>
    <property type="molecule type" value="Genomic_DNA"/>
</dbReference>
<accession>A0A9E6MQK7</accession>
<evidence type="ECO:0000313" key="2">
    <source>
        <dbReference type="EMBL" id="QTU84588.1"/>
    </source>
</evidence>
<gene>
    <name evidence="1" type="ORF">GMI68_00850</name>
    <name evidence="2" type="ORF">J7S26_01250</name>
</gene>
<dbReference type="EMBL" id="CP072829">
    <property type="protein sequence ID" value="QTU84588.1"/>
    <property type="molecule type" value="Genomic_DNA"/>
</dbReference>
<sequence>MIDNPRRVKDLIKNLAKGDSGKAQLLQRRYAMERFLERMAESEYRQNLVLKGGMLVTSMLDGRRACAFGRQLRLPLDA</sequence>
<dbReference type="KEGG" id="ebz:J7S26_01250"/>
<evidence type="ECO:0000313" key="3">
    <source>
        <dbReference type="Proteomes" id="UP000636394"/>
    </source>
</evidence>
<evidence type="ECO:0000313" key="4">
    <source>
        <dbReference type="Proteomes" id="UP000671910"/>
    </source>
</evidence>
<evidence type="ECO:0008006" key="5">
    <source>
        <dbReference type="Google" id="ProtNLM"/>
    </source>
</evidence>
<dbReference type="AlphaFoldDB" id="A0A9E6MQK7"/>
<dbReference type="RefSeq" id="WP_166338102.1">
    <property type="nucleotide sequence ID" value="NZ_CP072829.1"/>
</dbReference>
<dbReference type="Proteomes" id="UP000671910">
    <property type="component" value="Chromosome"/>
</dbReference>
<reference evidence="1 3" key="1">
    <citation type="submission" date="2019-11" db="EMBL/GenBank/DDBJ databases">
        <title>Eggerthellaceae novel genus isolated from the rectal contents of marmort.</title>
        <authorList>
            <person name="Zhang G."/>
        </authorList>
    </citation>
    <scope>NUCLEOTIDE SEQUENCE [LARGE SCALE GENOMIC DNA]</scope>
    <source>
        <strain evidence="1">Zg-886</strain>
        <strain evidence="3">zg-886</strain>
    </source>
</reference>
<name>A0A9E6MQK7_9ACTN</name>
<protein>
    <recommendedName>
        <fullName evidence="5">Nucleotidyl transferase AbiEii/AbiGii toxin family protein</fullName>
    </recommendedName>
</protein>
<reference evidence="2" key="2">
    <citation type="submission" date="2021-04" db="EMBL/GenBank/DDBJ databases">
        <title>Novel species in family Eggerthellaceae.</title>
        <authorList>
            <person name="Zhang G."/>
        </authorList>
    </citation>
    <scope>NUCLEOTIDE SEQUENCE</scope>
    <source>
        <strain evidence="2">Zg-886</strain>
    </source>
</reference>
<keyword evidence="3" id="KW-1185">Reference proteome</keyword>
<organism evidence="2 4">
    <name type="scientific">Xiamenia xianingshaonis</name>
    <dbReference type="NCBI Taxonomy" id="2682776"/>
    <lineage>
        <taxon>Bacteria</taxon>
        <taxon>Bacillati</taxon>
        <taxon>Actinomycetota</taxon>
        <taxon>Coriobacteriia</taxon>
        <taxon>Eggerthellales</taxon>
        <taxon>Eggerthellaceae</taxon>
        <taxon>Xiamenia</taxon>
    </lineage>
</organism>